<dbReference type="Proteomes" id="UP000287872">
    <property type="component" value="Unassembled WGS sequence"/>
</dbReference>
<proteinExistence type="predicted"/>
<dbReference type="RefSeq" id="WP_125004769.1">
    <property type="nucleotide sequence ID" value="NZ_BHYK01000029.1"/>
</dbReference>
<evidence type="ECO:0000313" key="1">
    <source>
        <dbReference type="EMBL" id="GCD12245.1"/>
    </source>
</evidence>
<evidence type="ECO:0000313" key="2">
    <source>
        <dbReference type="Proteomes" id="UP000287872"/>
    </source>
</evidence>
<name>A0A401URT8_9CLOT</name>
<dbReference type="AlphaFoldDB" id="A0A401URT8"/>
<reference evidence="1 2" key="1">
    <citation type="submission" date="2018-11" db="EMBL/GenBank/DDBJ databases">
        <title>Genome sequencing and assembly of Clostridium tagluense strain A121.</title>
        <authorList>
            <person name="Murakami T."/>
            <person name="Segawa T."/>
            <person name="Shcherbakova V.A."/>
            <person name="Mori H."/>
            <person name="Yoshimura Y."/>
        </authorList>
    </citation>
    <scope>NUCLEOTIDE SEQUENCE [LARGE SCALE GENOMIC DNA]</scope>
    <source>
        <strain evidence="1 2">A121</strain>
    </source>
</reference>
<organism evidence="1 2">
    <name type="scientific">Clostridium tagluense</name>
    <dbReference type="NCBI Taxonomy" id="360422"/>
    <lineage>
        <taxon>Bacteria</taxon>
        <taxon>Bacillati</taxon>
        <taxon>Bacillota</taxon>
        <taxon>Clostridia</taxon>
        <taxon>Eubacteriales</taxon>
        <taxon>Clostridiaceae</taxon>
        <taxon>Clostridium</taxon>
    </lineage>
</organism>
<comment type="caution">
    <text evidence="1">The sequence shown here is derived from an EMBL/GenBank/DDBJ whole genome shotgun (WGS) entry which is preliminary data.</text>
</comment>
<accession>A0A401URT8</accession>
<sequence length="115" mass="13285">MSEVISLKSGKKLGGNNYKQNDEIANTKGEYIGMLPLTVAKELRELQDNLNIEEIQINQLIEEFEGHYKQYLYEIGTTLKKYNYIINSYNPETKQLLIGEDGHMWVVNDSDLNVK</sequence>
<dbReference type="EMBL" id="BHYK01000029">
    <property type="protein sequence ID" value="GCD12245.1"/>
    <property type="molecule type" value="Genomic_DNA"/>
</dbReference>
<protein>
    <submittedName>
        <fullName evidence="1">Uncharacterized protein</fullName>
    </submittedName>
</protein>
<keyword evidence="2" id="KW-1185">Reference proteome</keyword>
<gene>
    <name evidence="1" type="ORF">Ctaglu_38680</name>
</gene>